<comment type="caution">
    <text evidence="2">The sequence shown here is derived from an EMBL/GenBank/DDBJ whole genome shotgun (WGS) entry which is preliminary data.</text>
</comment>
<evidence type="ECO:0000313" key="3">
    <source>
        <dbReference type="Proteomes" id="UP000075653"/>
    </source>
</evidence>
<dbReference type="Pfam" id="PF09344">
    <property type="entry name" value="Cas_CT1975"/>
    <property type="match status" value="1"/>
</dbReference>
<keyword evidence="3" id="KW-1185">Reference proteome</keyword>
<evidence type="ECO:0000256" key="1">
    <source>
        <dbReference type="SAM" id="MobiDB-lite"/>
    </source>
</evidence>
<dbReference type="EMBL" id="LRRD01000061">
    <property type="protein sequence ID" value="KXW57427.1"/>
    <property type="molecule type" value="Genomic_DNA"/>
</dbReference>
<organism evidence="2 3">
    <name type="scientific">Ferrovum myxofaciens</name>
    <dbReference type="NCBI Taxonomy" id="416213"/>
    <lineage>
        <taxon>Bacteria</taxon>
        <taxon>Pseudomonadati</taxon>
        <taxon>Pseudomonadota</taxon>
        <taxon>Betaproteobacteria</taxon>
        <taxon>Ferrovales</taxon>
        <taxon>Ferrovaceae</taxon>
        <taxon>Ferrovum</taxon>
    </lineage>
</organism>
<accession>A0A149VW28</accession>
<protein>
    <submittedName>
        <fullName evidence="2">CRISPR system cascade subunit CasC</fullName>
    </submittedName>
</protein>
<evidence type="ECO:0000313" key="2">
    <source>
        <dbReference type="EMBL" id="KXW57427.1"/>
    </source>
</evidence>
<feature type="compositionally biased region" description="Acidic residues" evidence="1">
    <location>
        <begin position="144"/>
        <end position="154"/>
    </location>
</feature>
<dbReference type="STRING" id="1789004.FEMY_20470"/>
<dbReference type="Proteomes" id="UP000075653">
    <property type="component" value="Unassembled WGS sequence"/>
</dbReference>
<sequence>MPLPRFIQIHTLHTYPAALLNRDDAGLAKRLPLGGTVRTRISSQCLKRHWRFPIHASVQASFDDMVDLQKQFPYSIQNLDQPGSFRSREFVQRIQELLLTNGVTPELADIFSATLRDAFKKGLDKLIKEARKPAKKKKGKTDASEVESEDAEDSDDGKMQAILLGVPEYQHLTNICKEVASSISDVTTARLTLLERLKTEKANFEQMPLNCGMESALFGRMVTSDILASRDAAIYVAHAFTVHKQEVENDYFTVVDDLLRDSGETGSAGIFDTELASGLYYGYVVVDVPQLVENLEGIAAKDCFANGTPAERRELAGRVVQHLLHLIATVSPGAKRGSTAPFDWAKFMLVEAGDWQPRSLAGAFHDALLLEDKTNAGTIRQRAVTHMTQEISAMDEAYGAPLARRFLALDAIDVPGAERANLTKLGEWASAIVRQGAC</sequence>
<feature type="region of interest" description="Disordered" evidence="1">
    <location>
        <begin position="131"/>
        <end position="154"/>
    </location>
</feature>
<dbReference type="InterPro" id="IPR010148">
    <property type="entry name" value="CRISPR-assoc_prot_CT1975"/>
</dbReference>
<proteinExistence type="predicted"/>
<name>A0A149VW28_9PROT</name>
<dbReference type="RefSeq" id="WP_062188433.1">
    <property type="nucleotide sequence ID" value="NZ_LRRD01000061.1"/>
</dbReference>
<dbReference type="PATRIC" id="fig|1789004.3.peg.2115"/>
<gene>
    <name evidence="2" type="primary">casC</name>
    <name evidence="2" type="ORF">FEMY_20470</name>
</gene>
<reference evidence="2 3" key="1">
    <citation type="submission" date="2016-01" db="EMBL/GenBank/DDBJ databases">
        <title>Genome sequence of the acidophilic iron oxidising Ferrovum strain Z-31.</title>
        <authorList>
            <person name="Poehlein A."/>
            <person name="Ullrich S.R."/>
            <person name="Schloemann M."/>
            <person name="Muehling M."/>
            <person name="Daniel R."/>
        </authorList>
    </citation>
    <scope>NUCLEOTIDE SEQUENCE [LARGE SCALE GENOMIC DNA]</scope>
    <source>
        <strain evidence="2 3">Z-31</strain>
    </source>
</reference>
<dbReference type="AlphaFoldDB" id="A0A149VW28"/>